<keyword evidence="4 9" id="KW-0479">Metal-binding</keyword>
<organism evidence="11 12">
    <name type="scientific">Legionella israelensis</name>
    <dbReference type="NCBI Taxonomy" id="454"/>
    <lineage>
        <taxon>Bacteria</taxon>
        <taxon>Pseudomonadati</taxon>
        <taxon>Pseudomonadota</taxon>
        <taxon>Gammaproteobacteria</taxon>
        <taxon>Legionellales</taxon>
        <taxon>Legionellaceae</taxon>
        <taxon>Legionella</taxon>
    </lineage>
</organism>
<evidence type="ECO:0000256" key="8">
    <source>
        <dbReference type="ARBA" id="ARBA00022842"/>
    </source>
</evidence>
<sequence>MIHKINHSILVINSGSSSIKFQLFKKERLQLLAKGKIVNINTAPLFKAIETHSKQEKIQRTEIKLPDEYTYKEALNYILSWIEAHFNQWKIGCAAHRVVHGGHYFSNSVQISSEVLSKLKSLCPLAPLHQPHNLTAIELLEELKPDITQIACFDTAFHSGHSRLFIEYALPEALRYKGIRRFGFHGLSYEWLVYKLRKCEPELAKGRVIAAHLGNGASLCAIKNGVSIDTTMGMTALDGLPMGTRCGNLDPGVILYILKELGLTTDELERMLYHESGLKGLSAWTNDVRLLEASDNQDAKFALEYFCMKTAQYIAMMAVSLGGIDGIVFTGGIGENSELIRQYILRRLDFLKPFEIRIIKTNEEKIMAMHAIQMIEE</sequence>
<dbReference type="NCBIfam" id="TIGR00016">
    <property type="entry name" value="ackA"/>
    <property type="match status" value="1"/>
</dbReference>
<name>A0A0W0WC44_9GAMM</name>
<comment type="subunit">
    <text evidence="9">Homodimer.</text>
</comment>
<comment type="cofactor">
    <cofactor evidence="9">
        <name>Mg(2+)</name>
        <dbReference type="ChEBI" id="CHEBI:18420"/>
    </cofactor>
    <cofactor evidence="9">
        <name>Mn(2+)</name>
        <dbReference type="ChEBI" id="CHEBI:29035"/>
    </cofactor>
    <text evidence="9">Mg(2+). Can also accept Mn(2+).</text>
</comment>
<feature type="binding site" evidence="9">
    <location>
        <begin position="287"/>
        <end position="289"/>
    </location>
    <ligand>
        <name>ATP</name>
        <dbReference type="ChEBI" id="CHEBI:30616"/>
    </ligand>
</feature>
<dbReference type="OrthoDB" id="9802453at2"/>
<dbReference type="PATRIC" id="fig|454.4.peg.827"/>
<evidence type="ECO:0000256" key="5">
    <source>
        <dbReference type="ARBA" id="ARBA00022741"/>
    </source>
</evidence>
<dbReference type="InterPro" id="IPR023865">
    <property type="entry name" value="Aliphatic_acid_kinase_CS"/>
</dbReference>
<dbReference type="Gene3D" id="3.30.420.40">
    <property type="match status" value="2"/>
</dbReference>
<dbReference type="HAMAP" id="MF_00020">
    <property type="entry name" value="Acetate_kinase"/>
    <property type="match status" value="1"/>
</dbReference>
<evidence type="ECO:0000256" key="1">
    <source>
        <dbReference type="ARBA" id="ARBA00008748"/>
    </source>
</evidence>
<dbReference type="PROSITE" id="PS01075">
    <property type="entry name" value="ACETATE_KINASE_1"/>
    <property type="match status" value="1"/>
</dbReference>
<evidence type="ECO:0000256" key="10">
    <source>
        <dbReference type="RuleBase" id="RU003835"/>
    </source>
</evidence>
<feature type="binding site" evidence="9">
    <location>
        <position position="20"/>
    </location>
    <ligand>
        <name>ATP</name>
        <dbReference type="ChEBI" id="CHEBI:30616"/>
    </ligand>
</feature>
<feature type="site" description="Transition state stabilizer" evidence="9">
    <location>
        <position position="245"/>
    </location>
</feature>
<dbReference type="GO" id="GO:0006083">
    <property type="term" value="P:acetate metabolic process"/>
    <property type="evidence" value="ECO:0007669"/>
    <property type="project" value="TreeGrafter"/>
</dbReference>
<dbReference type="EC" id="2.7.2.1" evidence="9"/>
<feature type="binding site" evidence="9">
    <location>
        <position position="363"/>
    </location>
    <ligand>
        <name>Mg(2+)</name>
        <dbReference type="ChEBI" id="CHEBI:18420"/>
    </ligand>
</feature>
<evidence type="ECO:0000256" key="7">
    <source>
        <dbReference type="ARBA" id="ARBA00022840"/>
    </source>
</evidence>
<dbReference type="GO" id="GO:0008776">
    <property type="term" value="F:acetate kinase activity"/>
    <property type="evidence" value="ECO:0007669"/>
    <property type="project" value="UniProtKB-UniRule"/>
</dbReference>
<keyword evidence="8 9" id="KW-0460">Magnesium</keyword>
<evidence type="ECO:0000256" key="2">
    <source>
        <dbReference type="ARBA" id="ARBA00022490"/>
    </source>
</evidence>
<dbReference type="AlphaFoldDB" id="A0A0W0WC44"/>
<gene>
    <name evidence="11" type="primary">ack_2</name>
    <name evidence="9" type="synonym">ackA</name>
    <name evidence="11" type="ORF">Lisr_0770</name>
</gene>
<comment type="pathway">
    <text evidence="9">Metabolic intermediate biosynthesis; acetyl-CoA biosynthesis; acetyl-CoA from acetate: step 1/2.</text>
</comment>
<feature type="binding site" evidence="9">
    <location>
        <position position="97"/>
    </location>
    <ligand>
        <name>substrate</name>
    </ligand>
</feature>
<dbReference type="InterPro" id="IPR004372">
    <property type="entry name" value="Ac/propionate_kinase"/>
</dbReference>
<dbReference type="InterPro" id="IPR000890">
    <property type="entry name" value="Aliphatic_acid_kin_short-chain"/>
</dbReference>
<keyword evidence="6 9" id="KW-0418">Kinase</keyword>
<feature type="site" description="Transition state stabilizer" evidence="9">
    <location>
        <position position="185"/>
    </location>
</feature>
<comment type="subcellular location">
    <subcellularLocation>
        <location evidence="9">Cytoplasm</location>
    </subcellularLocation>
</comment>
<comment type="similarity">
    <text evidence="1 9 10">Belongs to the acetokinase family.</text>
</comment>
<accession>A0A0W0WC44</accession>
<dbReference type="GO" id="GO:0005524">
    <property type="term" value="F:ATP binding"/>
    <property type="evidence" value="ECO:0007669"/>
    <property type="project" value="UniProtKB-KW"/>
</dbReference>
<keyword evidence="12" id="KW-1185">Reference proteome</keyword>
<evidence type="ECO:0000256" key="3">
    <source>
        <dbReference type="ARBA" id="ARBA00022679"/>
    </source>
</evidence>
<feature type="binding site" evidence="9">
    <location>
        <begin position="212"/>
        <end position="216"/>
    </location>
    <ligand>
        <name>ATP</name>
        <dbReference type="ChEBI" id="CHEBI:30616"/>
    </ligand>
</feature>
<dbReference type="Proteomes" id="UP000054761">
    <property type="component" value="Unassembled WGS sequence"/>
</dbReference>
<evidence type="ECO:0000256" key="6">
    <source>
        <dbReference type="ARBA" id="ARBA00022777"/>
    </source>
</evidence>
<dbReference type="UniPathway" id="UPA00340">
    <property type="reaction ID" value="UER00458"/>
</dbReference>
<dbReference type="GO" id="GO:0006085">
    <property type="term" value="P:acetyl-CoA biosynthetic process"/>
    <property type="evidence" value="ECO:0007669"/>
    <property type="project" value="UniProtKB-UniRule"/>
</dbReference>
<keyword evidence="7 9" id="KW-0067">ATP-binding</keyword>
<feature type="active site" description="Proton donor/acceptor" evidence="9">
    <location>
        <position position="154"/>
    </location>
</feature>
<keyword evidence="2 9" id="KW-0963">Cytoplasm</keyword>
<dbReference type="EMBL" id="LNYH01000036">
    <property type="protein sequence ID" value="KTD29903.1"/>
    <property type="molecule type" value="Genomic_DNA"/>
</dbReference>
<comment type="function">
    <text evidence="9">Catalyzes the formation of acetyl phosphate from acetate and ATP. Can also catalyze the reverse reaction.</text>
</comment>
<dbReference type="Pfam" id="PF00871">
    <property type="entry name" value="Acetate_kinase"/>
    <property type="match status" value="1"/>
</dbReference>
<dbReference type="PANTHER" id="PTHR21060">
    <property type="entry name" value="ACETATE KINASE"/>
    <property type="match status" value="1"/>
</dbReference>
<evidence type="ECO:0000256" key="4">
    <source>
        <dbReference type="ARBA" id="ARBA00022723"/>
    </source>
</evidence>
<feature type="binding site" evidence="9">
    <location>
        <position position="13"/>
    </location>
    <ligand>
        <name>Mg(2+)</name>
        <dbReference type="ChEBI" id="CHEBI:18420"/>
    </ligand>
</feature>
<reference evidence="11 12" key="1">
    <citation type="submission" date="2015-11" db="EMBL/GenBank/DDBJ databases">
        <title>Genomic analysis of 38 Legionella species identifies large and diverse effector repertoires.</title>
        <authorList>
            <person name="Burstein D."/>
            <person name="Amaro F."/>
            <person name="Zusman T."/>
            <person name="Lifshitz Z."/>
            <person name="Cohen O."/>
            <person name="Gilbert J.A."/>
            <person name="Pupko T."/>
            <person name="Shuman H.A."/>
            <person name="Segal G."/>
        </authorList>
    </citation>
    <scope>NUCLEOTIDE SEQUENCE [LARGE SCALE GENOMIC DNA]</scope>
    <source>
        <strain evidence="11 12">Bercovier 4</strain>
    </source>
</reference>
<dbReference type="STRING" id="454.Lisr_0770"/>
<dbReference type="PROSITE" id="PS01076">
    <property type="entry name" value="ACETATE_KINASE_2"/>
    <property type="match status" value="1"/>
</dbReference>
<feature type="binding site" evidence="9">
    <location>
        <begin position="332"/>
        <end position="336"/>
    </location>
    <ligand>
        <name>ATP</name>
        <dbReference type="ChEBI" id="CHEBI:30616"/>
    </ligand>
</feature>
<dbReference type="GO" id="GO:0000287">
    <property type="term" value="F:magnesium ion binding"/>
    <property type="evidence" value="ECO:0007669"/>
    <property type="project" value="UniProtKB-UniRule"/>
</dbReference>
<keyword evidence="3 9" id="KW-0808">Transferase</keyword>
<dbReference type="GO" id="GO:0005829">
    <property type="term" value="C:cytosol"/>
    <property type="evidence" value="ECO:0007669"/>
    <property type="project" value="TreeGrafter"/>
</dbReference>
<dbReference type="PRINTS" id="PR00471">
    <property type="entry name" value="ACETATEKNASE"/>
</dbReference>
<dbReference type="PANTHER" id="PTHR21060:SF21">
    <property type="entry name" value="ACETATE KINASE"/>
    <property type="match status" value="1"/>
</dbReference>
<evidence type="ECO:0000313" key="11">
    <source>
        <dbReference type="EMBL" id="KTD29903.1"/>
    </source>
</evidence>
<dbReference type="PIRSF" id="PIRSF000722">
    <property type="entry name" value="Acetate_prop_kin"/>
    <property type="match status" value="1"/>
</dbReference>
<evidence type="ECO:0000313" key="12">
    <source>
        <dbReference type="Proteomes" id="UP000054761"/>
    </source>
</evidence>
<comment type="catalytic activity">
    <reaction evidence="9">
        <text>acetate + ATP = acetyl phosphate + ADP</text>
        <dbReference type="Rhea" id="RHEA:11352"/>
        <dbReference type="ChEBI" id="CHEBI:22191"/>
        <dbReference type="ChEBI" id="CHEBI:30089"/>
        <dbReference type="ChEBI" id="CHEBI:30616"/>
        <dbReference type="ChEBI" id="CHEBI:456216"/>
        <dbReference type="EC" id="2.7.2.1"/>
    </reaction>
</comment>
<dbReference type="InterPro" id="IPR043129">
    <property type="entry name" value="ATPase_NBD"/>
</dbReference>
<protein>
    <recommendedName>
        <fullName evidence="9">Acetate kinase</fullName>
        <ecNumber evidence="9">2.7.2.1</ecNumber>
    </recommendedName>
    <alternativeName>
        <fullName evidence="9">Acetokinase</fullName>
    </alternativeName>
</protein>
<comment type="caution">
    <text evidence="11">The sequence shown here is derived from an EMBL/GenBank/DDBJ whole genome shotgun (WGS) entry which is preliminary data.</text>
</comment>
<evidence type="ECO:0000256" key="9">
    <source>
        <dbReference type="HAMAP-Rule" id="MF_00020"/>
    </source>
</evidence>
<keyword evidence="5 9" id="KW-0547">Nucleotide-binding</keyword>
<proteinExistence type="inferred from homology"/>
<dbReference type="SUPFAM" id="SSF53067">
    <property type="entry name" value="Actin-like ATPase domain"/>
    <property type="match status" value="2"/>
</dbReference>